<gene>
    <name evidence="4" type="ORF">G7Y89_g1418</name>
</gene>
<dbReference type="GO" id="GO:0019760">
    <property type="term" value="P:glucosinolate metabolic process"/>
    <property type="evidence" value="ECO:0007669"/>
    <property type="project" value="UniProtKB-ARBA"/>
</dbReference>
<reference evidence="4 5" key="1">
    <citation type="submission" date="2020-03" db="EMBL/GenBank/DDBJ databases">
        <title>Draft Genome Sequence of Cudoniella acicularis.</title>
        <authorList>
            <person name="Buettner E."/>
            <person name="Kellner H."/>
        </authorList>
    </citation>
    <scope>NUCLEOTIDE SEQUENCE [LARGE SCALE GENOMIC DNA]</scope>
    <source>
        <strain evidence="4 5">DSM 108380</strain>
    </source>
</reference>
<evidence type="ECO:0000256" key="2">
    <source>
        <dbReference type="ARBA" id="ARBA00023004"/>
    </source>
</evidence>
<dbReference type="Gene3D" id="2.120.10.80">
    <property type="entry name" value="Kelch-type beta propeller"/>
    <property type="match status" value="1"/>
</dbReference>
<dbReference type="Pfam" id="PF24681">
    <property type="entry name" value="Kelch_KLHDC2_KLHL20_DRC7"/>
    <property type="match status" value="1"/>
</dbReference>
<organism evidence="4 5">
    <name type="scientific">Cudoniella acicularis</name>
    <dbReference type="NCBI Taxonomy" id="354080"/>
    <lineage>
        <taxon>Eukaryota</taxon>
        <taxon>Fungi</taxon>
        <taxon>Dikarya</taxon>
        <taxon>Ascomycota</taxon>
        <taxon>Pezizomycotina</taxon>
        <taxon>Leotiomycetes</taxon>
        <taxon>Helotiales</taxon>
        <taxon>Tricladiaceae</taxon>
        <taxon>Cudoniella</taxon>
    </lineage>
</organism>
<dbReference type="SUPFAM" id="SSF50965">
    <property type="entry name" value="Galactose oxidase, central domain"/>
    <property type="match status" value="1"/>
</dbReference>
<dbReference type="EMBL" id="JAAMPI010000055">
    <property type="protein sequence ID" value="KAF4636647.1"/>
    <property type="molecule type" value="Genomic_DNA"/>
</dbReference>
<dbReference type="InterPro" id="IPR011043">
    <property type="entry name" value="Gal_Oxase/kelch_b-propeller"/>
</dbReference>
<evidence type="ECO:0000256" key="1">
    <source>
        <dbReference type="ARBA" id="ARBA00022737"/>
    </source>
</evidence>
<name>A0A8H4RVA1_9HELO</name>
<keyword evidence="5" id="KW-1185">Reference proteome</keyword>
<dbReference type="PANTHER" id="PTHR47435:SF4">
    <property type="entry name" value="KELCH REPEAT PROTEIN (AFU_ORTHOLOGUE AFUA_5G12780)"/>
    <property type="match status" value="1"/>
</dbReference>
<feature type="chain" id="PRO_5034046751" evidence="3">
    <location>
        <begin position="18"/>
        <end position="443"/>
    </location>
</feature>
<dbReference type="InterPro" id="IPR015915">
    <property type="entry name" value="Kelch-typ_b-propeller"/>
</dbReference>
<sequence length="443" mass="48169">MGLTVLGLLLMVAEVSAQSREPIHDFCRRFSHQTAVVDEKLYVDGGVIDWQSQTNPMTNFSNTFLGFHDLTSSPPGIGMPELYANLSKNSSIPSVSGGQLWPDDVNKKFYLYGGEYFNIPPNTPNLLAYDILNDNWDSVGMDKTIQSVSWGAGVGISPLGQAYVLGGYVNNATEPNWSGAPYATSSLVKYDMGLNAWTNSSGPDGPTGPGTAEGVMVYIPASTGGMLVHFGGVEVNTNGTSSRPMSKIDIYDITSNLWYKQTAYGAAIPGDRRRFCADVAWSADRSSYNIYLYGGLGFGANATGYDDLWILSLPSFTWIPYYQSTPSSARPKHSLSCNIVNSGQMLVIGGTYPLDNVNCDVPTQWGVHNSDISKVSGKVWNTYQTNITTYGVPPDVYNVIGGSLPSRLEHLLVQFLVQPARQRPLELPILPLLLSSQPARLQE</sequence>
<dbReference type="Proteomes" id="UP000566819">
    <property type="component" value="Unassembled WGS sequence"/>
</dbReference>
<proteinExistence type="predicted"/>
<dbReference type="PANTHER" id="PTHR47435">
    <property type="entry name" value="KELCH REPEAT PROTEIN (AFU_ORTHOLOGUE AFUA_5G12780)"/>
    <property type="match status" value="1"/>
</dbReference>
<keyword evidence="1" id="KW-0677">Repeat</keyword>
<dbReference type="AlphaFoldDB" id="A0A8H4RVA1"/>
<protein>
    <submittedName>
        <fullName evidence="4">Uncharacterized protein</fullName>
    </submittedName>
</protein>
<keyword evidence="3" id="KW-0732">Signal</keyword>
<evidence type="ECO:0000313" key="4">
    <source>
        <dbReference type="EMBL" id="KAF4636647.1"/>
    </source>
</evidence>
<evidence type="ECO:0000313" key="5">
    <source>
        <dbReference type="Proteomes" id="UP000566819"/>
    </source>
</evidence>
<dbReference type="OrthoDB" id="10251809at2759"/>
<keyword evidence="2" id="KW-0408">Iron</keyword>
<evidence type="ECO:0000256" key="3">
    <source>
        <dbReference type="SAM" id="SignalP"/>
    </source>
</evidence>
<feature type="signal peptide" evidence="3">
    <location>
        <begin position="1"/>
        <end position="17"/>
    </location>
</feature>
<accession>A0A8H4RVA1</accession>
<comment type="caution">
    <text evidence="4">The sequence shown here is derived from an EMBL/GenBank/DDBJ whole genome shotgun (WGS) entry which is preliminary data.</text>
</comment>